<evidence type="ECO:0000256" key="2">
    <source>
        <dbReference type="SAM" id="MobiDB-lite"/>
    </source>
</evidence>
<keyword evidence="4" id="KW-0255">Endonuclease</keyword>
<sequence length="548" mass="58742">MAAEVWEPDPDEWEDPLEDPGLPDGGLPPDPGPDRPSSAGVWVNIVPMLPDPDEDWVDGDDDEDPDPFRIPVDRAPARAPLNAAPQQLLALLAGLEPAGLVYEEAADALVMVRRSRSFLDAWEARLLGRMQAAAEQEQPCAGEPEDCTLAAGARTERLASASVAEEAARLLRIPGGQASTLLEDARRLTSELTPTLRALAGGQLTGAQAQVILAESRFLPASARPAFEAELLTDAHTMTRPALICRARKLREQLHPETIAARRTKAEADRCVELRPLEDGMAWLGLYTTAEKAVAAFNRIQGTAVALQGPGESRTLTQLQVDVAADLLLSAPCAAGPAGGSDSGITAQVMITVPALTLLGADDTPAELEGYGPLPAEVARRLAGDAPSFTRLLTDPVSGAVLAMDRRQYRPTKAQRRFLRGRDRTCRFPGCRRSVRSCDLDHTLAWSRGGRTDADNLAYLCPRHHALKTAGLWTARQPEAGTVCWTSPAGRTYTDHPEPLAATPPARFPALLDPLMQPLLEPRPERCGTQESGGPPGADPDREGPAPF</sequence>
<comment type="similarity">
    <text evidence="1">Belongs to the Rv1128c/1148c/1588c/1702c/1945/3466 family.</text>
</comment>
<feature type="domain" description="HNH nuclease" evidence="3">
    <location>
        <begin position="414"/>
        <end position="466"/>
    </location>
</feature>
<dbReference type="RefSeq" id="WP_237826636.1">
    <property type="nucleotide sequence ID" value="NZ_JAKLTQ010000027.1"/>
</dbReference>
<dbReference type="Gene3D" id="1.10.30.50">
    <property type="match status" value="1"/>
</dbReference>
<evidence type="ECO:0000256" key="1">
    <source>
        <dbReference type="ARBA" id="ARBA00023450"/>
    </source>
</evidence>
<dbReference type="InterPro" id="IPR002711">
    <property type="entry name" value="HNH"/>
</dbReference>
<feature type="compositionally biased region" description="Acidic residues" evidence="2">
    <location>
        <begin position="51"/>
        <end position="65"/>
    </location>
</feature>
<accession>A0ABS9LD77</accession>
<dbReference type="EMBL" id="JAKLTQ010000027">
    <property type="protein sequence ID" value="MCG2624568.1"/>
    <property type="molecule type" value="Genomic_DNA"/>
</dbReference>
<dbReference type="InterPro" id="IPR003870">
    <property type="entry name" value="DUF222"/>
</dbReference>
<dbReference type="CDD" id="cd00085">
    <property type="entry name" value="HNHc"/>
    <property type="match status" value="1"/>
</dbReference>
<dbReference type="InterPro" id="IPR003615">
    <property type="entry name" value="HNH_nuc"/>
</dbReference>
<dbReference type="GO" id="GO:0004519">
    <property type="term" value="F:endonuclease activity"/>
    <property type="evidence" value="ECO:0007669"/>
    <property type="project" value="UniProtKB-KW"/>
</dbReference>
<gene>
    <name evidence="4" type="ORF">LVY72_22005</name>
</gene>
<reference evidence="4" key="1">
    <citation type="submission" date="2022-01" db="EMBL/GenBank/DDBJ databases">
        <authorList>
            <person name="Jo J.-H."/>
            <person name="Im W.-T."/>
        </authorList>
    </citation>
    <scope>NUCLEOTIDE SEQUENCE</scope>
    <source>
        <strain evidence="4">I2-34</strain>
    </source>
</reference>
<keyword evidence="5" id="KW-1185">Reference proteome</keyword>
<dbReference type="Pfam" id="PF01844">
    <property type="entry name" value="HNH"/>
    <property type="match status" value="1"/>
</dbReference>
<feature type="compositionally biased region" description="Basic and acidic residues" evidence="2">
    <location>
        <begin position="539"/>
        <end position="548"/>
    </location>
</feature>
<keyword evidence="4" id="KW-0378">Hydrolase</keyword>
<evidence type="ECO:0000313" key="5">
    <source>
        <dbReference type="Proteomes" id="UP001165368"/>
    </source>
</evidence>
<organism evidence="4 5">
    <name type="scientific">Arthrobacter hankyongi</name>
    <dbReference type="NCBI Taxonomy" id="2904801"/>
    <lineage>
        <taxon>Bacteria</taxon>
        <taxon>Bacillati</taxon>
        <taxon>Actinomycetota</taxon>
        <taxon>Actinomycetes</taxon>
        <taxon>Micrococcales</taxon>
        <taxon>Micrococcaceae</taxon>
        <taxon>Arthrobacter</taxon>
    </lineage>
</organism>
<evidence type="ECO:0000259" key="3">
    <source>
        <dbReference type="SMART" id="SM00507"/>
    </source>
</evidence>
<keyword evidence="4" id="KW-0540">Nuclease</keyword>
<name>A0ABS9LD77_9MICC</name>
<feature type="compositionally biased region" description="Acidic residues" evidence="2">
    <location>
        <begin position="1"/>
        <end position="18"/>
    </location>
</feature>
<dbReference type="Proteomes" id="UP001165368">
    <property type="component" value="Unassembled WGS sequence"/>
</dbReference>
<proteinExistence type="inferred from homology"/>
<evidence type="ECO:0000313" key="4">
    <source>
        <dbReference type="EMBL" id="MCG2624568.1"/>
    </source>
</evidence>
<feature type="region of interest" description="Disordered" evidence="2">
    <location>
        <begin position="517"/>
        <end position="548"/>
    </location>
</feature>
<protein>
    <submittedName>
        <fullName evidence="4">HNH endonuclease</fullName>
    </submittedName>
</protein>
<comment type="caution">
    <text evidence="4">The sequence shown here is derived from an EMBL/GenBank/DDBJ whole genome shotgun (WGS) entry which is preliminary data.</text>
</comment>
<feature type="region of interest" description="Disordered" evidence="2">
    <location>
        <begin position="1"/>
        <end position="67"/>
    </location>
</feature>
<dbReference type="Pfam" id="PF02720">
    <property type="entry name" value="DUF222"/>
    <property type="match status" value="1"/>
</dbReference>
<dbReference type="SMART" id="SM00507">
    <property type="entry name" value="HNHc"/>
    <property type="match status" value="1"/>
</dbReference>